<evidence type="ECO:0000256" key="5">
    <source>
        <dbReference type="ARBA" id="ARBA00022840"/>
    </source>
</evidence>
<dbReference type="InterPro" id="IPR036604">
    <property type="entry name" value="PurS-like_sf"/>
</dbReference>
<evidence type="ECO:0000256" key="4">
    <source>
        <dbReference type="ARBA" id="ARBA00022755"/>
    </source>
</evidence>
<evidence type="ECO:0000313" key="6">
    <source>
        <dbReference type="EMBL" id="MUN28174.1"/>
    </source>
</evidence>
<dbReference type="AlphaFoldDB" id="A0A6A9QHK1"/>
<keyword evidence="2" id="KW-0436">Ligase</keyword>
<accession>A0A6A9QHK1</accession>
<keyword evidence="7" id="KW-1185">Reference proteome</keyword>
<evidence type="ECO:0000313" key="7">
    <source>
        <dbReference type="Proteomes" id="UP000470772"/>
    </source>
</evidence>
<evidence type="ECO:0000256" key="1">
    <source>
        <dbReference type="ARBA" id="ARBA00022490"/>
    </source>
</evidence>
<reference evidence="6 7" key="1">
    <citation type="submission" date="2019-10" db="EMBL/GenBank/DDBJ databases">
        <title>Sequencing and Assembly of Multiple Reported Metal-Biooxidizing Members of the Extremely Thermoacidophilic Archaeal Family Sulfolobaceae.</title>
        <authorList>
            <person name="Counts J.A."/>
            <person name="Kelly R.M."/>
        </authorList>
    </citation>
    <scope>NUCLEOTIDE SEQUENCE [LARGE SCALE GENOMIC DNA]</scope>
    <source>
        <strain evidence="6 7">DSM 6482</strain>
    </source>
</reference>
<dbReference type="SUPFAM" id="SSF82697">
    <property type="entry name" value="PurS-like"/>
    <property type="match status" value="1"/>
</dbReference>
<name>A0A6A9QHK1_SULME</name>
<evidence type="ECO:0000256" key="2">
    <source>
        <dbReference type="ARBA" id="ARBA00022598"/>
    </source>
</evidence>
<keyword evidence="3" id="KW-0547">Nucleotide-binding</keyword>
<dbReference type="Pfam" id="PF02700">
    <property type="entry name" value="PurS"/>
    <property type="match status" value="1"/>
</dbReference>
<dbReference type="NCBIfam" id="NF004450">
    <property type="entry name" value="PRK05783.1"/>
    <property type="match status" value="1"/>
</dbReference>
<dbReference type="OrthoDB" id="56303at2157"/>
<keyword evidence="1" id="KW-0963">Cytoplasm</keyword>
<dbReference type="Proteomes" id="UP000470772">
    <property type="component" value="Unassembled WGS sequence"/>
</dbReference>
<dbReference type="GO" id="GO:0016874">
    <property type="term" value="F:ligase activity"/>
    <property type="evidence" value="ECO:0007669"/>
    <property type="project" value="UniProtKB-KW"/>
</dbReference>
<gene>
    <name evidence="6" type="ORF">GC250_01525</name>
</gene>
<sequence>MIITTKENVRDPEGESIKMYAVDKVDGSVSEVRAGKYLLFRIDAESETEAMEKVKMIADKARLYNPIIHQVKVRSIGR</sequence>
<proteinExistence type="predicted"/>
<organism evidence="6 7">
    <name type="scientific">Sulfuracidifex metallicus DSM 6482 = JCM 9184</name>
    <dbReference type="NCBI Taxonomy" id="523847"/>
    <lineage>
        <taxon>Archaea</taxon>
        <taxon>Thermoproteota</taxon>
        <taxon>Thermoprotei</taxon>
        <taxon>Sulfolobales</taxon>
        <taxon>Sulfolobaceae</taxon>
        <taxon>Sulfuracidifex</taxon>
    </lineage>
</organism>
<comment type="caution">
    <text evidence="6">The sequence shown here is derived from an EMBL/GenBank/DDBJ whole genome shotgun (WGS) entry which is preliminary data.</text>
</comment>
<dbReference type="PANTHER" id="PTHR34696">
    <property type="entry name" value="PHOSPHORIBOSYLFORMYLGLYCINAMIDINE SYNTHASE SUBUNIT PURS"/>
    <property type="match status" value="1"/>
</dbReference>
<dbReference type="Gene3D" id="3.30.1280.10">
    <property type="entry name" value="Phosphoribosylformylglycinamidine synthase subunit PurS"/>
    <property type="match status" value="1"/>
</dbReference>
<dbReference type="GO" id="GO:0005524">
    <property type="term" value="F:ATP binding"/>
    <property type="evidence" value="ECO:0007669"/>
    <property type="project" value="UniProtKB-KW"/>
</dbReference>
<dbReference type="EMBL" id="WGGD01000005">
    <property type="protein sequence ID" value="MUN28174.1"/>
    <property type="molecule type" value="Genomic_DNA"/>
</dbReference>
<keyword evidence="5" id="KW-0067">ATP-binding</keyword>
<dbReference type="PANTHER" id="PTHR34696:SF1">
    <property type="entry name" value="PHOSPHORIBOSYLFORMYLGLYCINAMIDINE SYNTHASE SUBUNIT PURS"/>
    <property type="match status" value="1"/>
</dbReference>
<dbReference type="InterPro" id="IPR003850">
    <property type="entry name" value="PurS"/>
</dbReference>
<protein>
    <submittedName>
        <fullName evidence="6">Phosphoribosylformylglycinamidine synthase PurS protein</fullName>
    </submittedName>
</protein>
<dbReference type="GO" id="GO:0006164">
    <property type="term" value="P:purine nucleotide biosynthetic process"/>
    <property type="evidence" value="ECO:0007669"/>
    <property type="project" value="UniProtKB-KW"/>
</dbReference>
<evidence type="ECO:0000256" key="3">
    <source>
        <dbReference type="ARBA" id="ARBA00022741"/>
    </source>
</evidence>
<keyword evidence="4" id="KW-0658">Purine biosynthesis</keyword>